<dbReference type="eggNOG" id="ENOG502SNP8">
    <property type="taxonomic scope" value="Eukaryota"/>
</dbReference>
<feature type="region of interest" description="Disordered" evidence="1">
    <location>
        <begin position="1"/>
        <end position="22"/>
    </location>
</feature>
<feature type="region of interest" description="Disordered" evidence="1">
    <location>
        <begin position="196"/>
        <end position="230"/>
    </location>
</feature>
<dbReference type="Proteomes" id="UP000011713">
    <property type="component" value="Unassembled WGS sequence"/>
</dbReference>
<keyword evidence="3" id="KW-1185">Reference proteome</keyword>
<evidence type="ECO:0000313" key="2">
    <source>
        <dbReference type="EnsemblProtists" id="HpaP814056"/>
    </source>
</evidence>
<reference evidence="2" key="2">
    <citation type="submission" date="2015-06" db="UniProtKB">
        <authorList>
            <consortium name="EnsemblProtists"/>
        </authorList>
    </citation>
    <scope>IDENTIFICATION</scope>
    <source>
        <strain evidence="2">Emoy2</strain>
    </source>
</reference>
<dbReference type="EMBL" id="JH598236">
    <property type="status" value="NOT_ANNOTATED_CDS"/>
    <property type="molecule type" value="Genomic_DNA"/>
</dbReference>
<feature type="compositionally biased region" description="Basic residues" evidence="1">
    <location>
        <begin position="106"/>
        <end position="115"/>
    </location>
</feature>
<evidence type="ECO:0000313" key="3">
    <source>
        <dbReference type="Proteomes" id="UP000011713"/>
    </source>
</evidence>
<dbReference type="EnsemblProtists" id="HpaT814056">
    <property type="protein sequence ID" value="HpaP814056"/>
    <property type="gene ID" value="HpaG814056"/>
</dbReference>
<accession>M4C4N8</accession>
<sequence>MSAYSPPRPIKTLSDTTPPSDDELDAVHRLLDYLETFPAEAGAVELKDQLSAFTHHDLRAACSRLNLCISKRQNKKGGYISALVSYWLALATPNSTSVSDVTPKSTPKKSPKKGSKSSNKPARMELPADVAQFVQLFPPHGHVQELQDQLNACRSRTLRSACVVLDLHPRKSCTKVDFLGLLVNYWQDSSAVTPSVATELEEEKEMDVVPAPPPPPPLSSSSSTKRVRVGDDDVKKVVKKKKNLKEVERRGGDVGDDKTEKWAASLEKAKVVKEWASAIEILSRVDGSAESIESIRSLIDSVVNSATNEIPLKPFRNFRVGQNNYKIFPKVVENWNPGDVFFVSDPEGGKFLGLVYLKVVFGLELAPLS</sequence>
<dbReference type="AlphaFoldDB" id="M4C4N8"/>
<dbReference type="OMA" id="VDYWKDS"/>
<dbReference type="InParanoid" id="M4C4N8"/>
<proteinExistence type="predicted"/>
<evidence type="ECO:0000256" key="1">
    <source>
        <dbReference type="SAM" id="MobiDB-lite"/>
    </source>
</evidence>
<dbReference type="VEuPathDB" id="FungiDB:HpaG814056"/>
<name>M4C4N8_HYAAE</name>
<feature type="region of interest" description="Disordered" evidence="1">
    <location>
        <begin position="95"/>
        <end position="123"/>
    </location>
</feature>
<dbReference type="HOGENOM" id="CLU_063992_0_0_1"/>
<reference evidence="3" key="1">
    <citation type="journal article" date="2010" name="Science">
        <title>Signatures of adaptation to obligate biotrophy in the Hyaloperonospora arabidopsidis genome.</title>
        <authorList>
            <person name="Baxter L."/>
            <person name="Tripathy S."/>
            <person name="Ishaque N."/>
            <person name="Boot N."/>
            <person name="Cabral A."/>
            <person name="Kemen E."/>
            <person name="Thines M."/>
            <person name="Ah-Fong A."/>
            <person name="Anderson R."/>
            <person name="Badejoko W."/>
            <person name="Bittner-Eddy P."/>
            <person name="Boore J.L."/>
            <person name="Chibucos M.C."/>
            <person name="Coates M."/>
            <person name="Dehal P."/>
            <person name="Delehaunty K."/>
            <person name="Dong S."/>
            <person name="Downton P."/>
            <person name="Dumas B."/>
            <person name="Fabro G."/>
            <person name="Fronick C."/>
            <person name="Fuerstenberg S.I."/>
            <person name="Fulton L."/>
            <person name="Gaulin E."/>
            <person name="Govers F."/>
            <person name="Hughes L."/>
            <person name="Humphray S."/>
            <person name="Jiang R.H."/>
            <person name="Judelson H."/>
            <person name="Kamoun S."/>
            <person name="Kyung K."/>
            <person name="Meijer H."/>
            <person name="Minx P."/>
            <person name="Morris P."/>
            <person name="Nelson J."/>
            <person name="Phuntumart V."/>
            <person name="Qutob D."/>
            <person name="Rehmany A."/>
            <person name="Rougon-Cardoso A."/>
            <person name="Ryden P."/>
            <person name="Torto-Alalibo T."/>
            <person name="Studholme D."/>
            <person name="Wang Y."/>
            <person name="Win J."/>
            <person name="Wood J."/>
            <person name="Clifton S.W."/>
            <person name="Rogers J."/>
            <person name="Van den Ackerveken G."/>
            <person name="Jones J.D."/>
            <person name="McDowell J.M."/>
            <person name="Beynon J."/>
            <person name="Tyler B.M."/>
        </authorList>
    </citation>
    <scope>NUCLEOTIDE SEQUENCE [LARGE SCALE GENOMIC DNA]</scope>
    <source>
        <strain evidence="3">Emoy2</strain>
    </source>
</reference>
<organism evidence="2 3">
    <name type="scientific">Hyaloperonospora arabidopsidis (strain Emoy2)</name>
    <name type="common">Downy mildew agent</name>
    <name type="synonym">Peronospora arabidopsidis</name>
    <dbReference type="NCBI Taxonomy" id="559515"/>
    <lineage>
        <taxon>Eukaryota</taxon>
        <taxon>Sar</taxon>
        <taxon>Stramenopiles</taxon>
        <taxon>Oomycota</taxon>
        <taxon>Peronosporomycetes</taxon>
        <taxon>Peronosporales</taxon>
        <taxon>Peronosporaceae</taxon>
        <taxon>Hyaloperonospora</taxon>
    </lineage>
</organism>
<protein>
    <submittedName>
        <fullName evidence="2">Uncharacterized protein</fullName>
    </submittedName>
</protein>